<evidence type="ECO:0000256" key="2">
    <source>
        <dbReference type="ARBA" id="ARBA00022833"/>
    </source>
</evidence>
<feature type="region of interest" description="Disordered" evidence="4">
    <location>
        <begin position="42"/>
        <end position="65"/>
    </location>
</feature>
<dbReference type="PROSITE" id="PS51359">
    <property type="entry name" value="COX5B_2"/>
    <property type="match status" value="1"/>
</dbReference>
<feature type="binding site" evidence="3">
    <location>
        <position position="122"/>
    </location>
    <ligand>
        <name>Zn(2+)</name>
        <dbReference type="ChEBI" id="CHEBI:29105"/>
    </ligand>
</feature>
<dbReference type="GeneID" id="20677551"/>
<dbReference type="STRING" id="747525.W4KB16"/>
<dbReference type="FunCoup" id="W4KB16">
    <property type="interactions" value="212"/>
</dbReference>
<keyword evidence="1 3" id="KW-0479">Metal-binding</keyword>
<dbReference type="OrthoDB" id="10249250at2759"/>
<dbReference type="eggNOG" id="KOG3352">
    <property type="taxonomic scope" value="Eukaryota"/>
</dbReference>
<dbReference type="Proteomes" id="UP000030671">
    <property type="component" value="Unassembled WGS sequence"/>
</dbReference>
<dbReference type="HOGENOM" id="CLU_091071_2_0_1"/>
<dbReference type="InterPro" id="IPR036972">
    <property type="entry name" value="Cyt_c_oxidase_su5b_sf"/>
</dbReference>
<accession>W4KB16</accession>
<feature type="binding site" evidence="3">
    <location>
        <position position="140"/>
    </location>
    <ligand>
        <name>Zn(2+)</name>
        <dbReference type="ChEBI" id="CHEBI:29105"/>
    </ligand>
</feature>
<keyword evidence="6" id="KW-1185">Reference proteome</keyword>
<name>W4KB16_HETIT</name>
<organism evidence="5 6">
    <name type="scientific">Heterobasidion irregulare (strain TC 32-1)</name>
    <dbReference type="NCBI Taxonomy" id="747525"/>
    <lineage>
        <taxon>Eukaryota</taxon>
        <taxon>Fungi</taxon>
        <taxon>Dikarya</taxon>
        <taxon>Basidiomycota</taxon>
        <taxon>Agaricomycotina</taxon>
        <taxon>Agaricomycetes</taxon>
        <taxon>Russulales</taxon>
        <taxon>Bondarzewiaceae</taxon>
        <taxon>Heterobasidion</taxon>
        <taxon>Heterobasidion annosum species complex</taxon>
    </lineage>
</organism>
<dbReference type="RefSeq" id="XP_009545316.1">
    <property type="nucleotide sequence ID" value="XM_009547021.1"/>
</dbReference>
<evidence type="ECO:0000256" key="4">
    <source>
        <dbReference type="SAM" id="MobiDB-lite"/>
    </source>
</evidence>
<dbReference type="GO" id="GO:0045277">
    <property type="term" value="C:respiratory chain complex IV"/>
    <property type="evidence" value="ECO:0007669"/>
    <property type="project" value="InterPro"/>
</dbReference>
<dbReference type="SUPFAM" id="SSF57802">
    <property type="entry name" value="Rubredoxin-like"/>
    <property type="match status" value="1"/>
</dbReference>
<proteinExistence type="predicted"/>
<reference evidence="5 6" key="1">
    <citation type="journal article" date="2012" name="New Phytol.">
        <title>Insight into trade-off between wood decay and parasitism from the genome of a fungal forest pathogen.</title>
        <authorList>
            <person name="Olson A."/>
            <person name="Aerts A."/>
            <person name="Asiegbu F."/>
            <person name="Belbahri L."/>
            <person name="Bouzid O."/>
            <person name="Broberg A."/>
            <person name="Canback B."/>
            <person name="Coutinho P.M."/>
            <person name="Cullen D."/>
            <person name="Dalman K."/>
            <person name="Deflorio G."/>
            <person name="van Diepen L.T."/>
            <person name="Dunand C."/>
            <person name="Duplessis S."/>
            <person name="Durling M."/>
            <person name="Gonthier P."/>
            <person name="Grimwood J."/>
            <person name="Fossdal C.G."/>
            <person name="Hansson D."/>
            <person name="Henrissat B."/>
            <person name="Hietala A."/>
            <person name="Himmelstrand K."/>
            <person name="Hoffmeister D."/>
            <person name="Hogberg N."/>
            <person name="James T.Y."/>
            <person name="Karlsson M."/>
            <person name="Kohler A."/>
            <person name="Kues U."/>
            <person name="Lee Y.H."/>
            <person name="Lin Y.C."/>
            <person name="Lind M."/>
            <person name="Lindquist E."/>
            <person name="Lombard V."/>
            <person name="Lucas S."/>
            <person name="Lunden K."/>
            <person name="Morin E."/>
            <person name="Murat C."/>
            <person name="Park J."/>
            <person name="Raffaello T."/>
            <person name="Rouze P."/>
            <person name="Salamov A."/>
            <person name="Schmutz J."/>
            <person name="Solheim H."/>
            <person name="Stahlberg J."/>
            <person name="Velez H."/>
            <person name="de Vries R.P."/>
            <person name="Wiebenga A."/>
            <person name="Woodward S."/>
            <person name="Yakovlev I."/>
            <person name="Garbelotto M."/>
            <person name="Martin F."/>
            <person name="Grigoriev I.V."/>
            <person name="Stenlid J."/>
        </authorList>
    </citation>
    <scope>NUCLEOTIDE SEQUENCE [LARGE SCALE GENOMIC DNA]</scope>
    <source>
        <strain evidence="5 6">TC 32-1</strain>
    </source>
</reference>
<dbReference type="AlphaFoldDB" id="W4KB16"/>
<gene>
    <name evidence="5" type="ORF">HETIRDRAFT_474153</name>
</gene>
<dbReference type="InterPro" id="IPR002124">
    <property type="entry name" value="Cyt_c_oxidase_su5b"/>
</dbReference>
<dbReference type="KEGG" id="hir:HETIRDRAFT_474153"/>
<dbReference type="PANTHER" id="PTHR10122:SF0">
    <property type="entry name" value="CYTOCHROME C OXIDASE SUBUNIT 5B, ISOFORM A-RELATED"/>
    <property type="match status" value="1"/>
</dbReference>
<feature type="binding site" evidence="3">
    <location>
        <position position="114"/>
    </location>
    <ligand>
        <name>Zn(2+)</name>
        <dbReference type="ChEBI" id="CHEBI:29105"/>
    </ligand>
</feature>
<evidence type="ECO:0000256" key="1">
    <source>
        <dbReference type="ARBA" id="ARBA00022723"/>
    </source>
</evidence>
<dbReference type="CDD" id="cd00924">
    <property type="entry name" value="Cyt_c_Oxidase_Vb"/>
    <property type="match status" value="1"/>
</dbReference>
<evidence type="ECO:0000313" key="5">
    <source>
        <dbReference type="EMBL" id="ETW83027.1"/>
    </source>
</evidence>
<dbReference type="GO" id="GO:0006123">
    <property type="term" value="P:mitochondrial electron transport, cytochrome c to oxygen"/>
    <property type="evidence" value="ECO:0007669"/>
    <property type="project" value="InterPro"/>
</dbReference>
<dbReference type="GO" id="GO:0046872">
    <property type="term" value="F:metal ion binding"/>
    <property type="evidence" value="ECO:0007669"/>
    <property type="project" value="UniProtKB-KW"/>
</dbReference>
<evidence type="ECO:0000313" key="6">
    <source>
        <dbReference type="Proteomes" id="UP000030671"/>
    </source>
</evidence>
<dbReference type="Gene3D" id="2.60.11.10">
    <property type="entry name" value="Cytochrome c oxidase, subunit Vb"/>
    <property type="match status" value="1"/>
</dbReference>
<keyword evidence="2 3" id="KW-0862">Zinc</keyword>
<protein>
    <submittedName>
        <fullName evidence="5">Uncharacterized protein</fullName>
    </submittedName>
</protein>
<dbReference type="GO" id="GO:0005740">
    <property type="term" value="C:mitochondrial envelope"/>
    <property type="evidence" value="ECO:0007669"/>
    <property type="project" value="InterPro"/>
</dbReference>
<dbReference type="PANTHER" id="PTHR10122">
    <property type="entry name" value="CYTOCHROME C OXIDASE SUBUNIT 5B, MITOCHONDRIAL"/>
    <property type="match status" value="1"/>
</dbReference>
<dbReference type="InParanoid" id="W4KB16"/>
<evidence type="ECO:0000256" key="3">
    <source>
        <dbReference type="PIRSR" id="PIRSR602124-2"/>
    </source>
</evidence>
<dbReference type="Pfam" id="PF01215">
    <property type="entry name" value="COX5B"/>
    <property type="match status" value="1"/>
</dbReference>
<dbReference type="EMBL" id="KI925457">
    <property type="protein sequence ID" value="ETW83027.1"/>
    <property type="molecule type" value="Genomic_DNA"/>
</dbReference>
<feature type="binding site" evidence="3">
    <location>
        <position position="137"/>
    </location>
    <ligand>
        <name>Zn(2+)</name>
        <dbReference type="ChEBI" id="CHEBI:29105"/>
    </ligand>
</feature>
<sequence>MFKAALRSARPAVLAARVGVKSANAASLRALSTTVIRRSDGHHASAPSLYGTGAKEGEVPTDEAQSTGLDRVQVLGNLEGVEVFDLNPLDASRIGTLADPIKVFSVEPDRIIGCTGYPADSHDILWMNLTKEKVRRCPECGSGECLCLARCGAVTYVMRAAYALEQDAAGPVVHEVHHH</sequence>